<dbReference type="PROSITE" id="PS00444">
    <property type="entry name" value="POLYPRENYL_SYNTHASE_2"/>
    <property type="match status" value="1"/>
</dbReference>
<proteinExistence type="inferred from homology"/>
<dbReference type="InParanoid" id="A0A6P8IPL8"/>
<keyword evidence="8" id="KW-1185">Reference proteome</keyword>
<dbReference type="FunFam" id="1.10.600.10:FF:000021">
    <property type="entry name" value="Farnesyl pyrophosphate synthase"/>
    <property type="match status" value="1"/>
</dbReference>
<dbReference type="GO" id="GO:0005737">
    <property type="term" value="C:cytoplasm"/>
    <property type="evidence" value="ECO:0007669"/>
    <property type="project" value="TreeGrafter"/>
</dbReference>
<dbReference type="OrthoDB" id="10257492at2759"/>
<dbReference type="SFLD" id="SFLDS00005">
    <property type="entry name" value="Isoprenoid_Synthase_Type_I"/>
    <property type="match status" value="1"/>
</dbReference>
<comment type="cofactor">
    <cofactor evidence="1">
        <name>Mg(2+)</name>
        <dbReference type="ChEBI" id="CHEBI:18420"/>
    </cofactor>
</comment>
<dbReference type="Pfam" id="PF00348">
    <property type="entry name" value="polyprenyl_synt"/>
    <property type="match status" value="1"/>
</dbReference>
<dbReference type="FunCoup" id="A0A6P8IPL8">
    <property type="interactions" value="1986"/>
</dbReference>
<accession>A0A6P8IPL8</accession>
<evidence type="ECO:0000256" key="6">
    <source>
        <dbReference type="ARBA" id="ARBA00034546"/>
    </source>
</evidence>
<evidence type="ECO:0000256" key="3">
    <source>
        <dbReference type="ARBA" id="ARBA00022723"/>
    </source>
</evidence>
<dbReference type="InterPro" id="IPR033749">
    <property type="entry name" value="Polyprenyl_synt_CS"/>
</dbReference>
<comment type="pathway">
    <text evidence="5">Pheromone biosynthesis.</text>
</comment>
<dbReference type="AlphaFoldDB" id="A0A6P8IPL8"/>
<dbReference type="Proteomes" id="UP000515163">
    <property type="component" value="Unplaced"/>
</dbReference>
<keyword evidence="2 7" id="KW-0808">Transferase</keyword>
<dbReference type="PROSITE" id="PS00723">
    <property type="entry name" value="POLYPRENYL_SYNTHASE_1"/>
    <property type="match status" value="1"/>
</dbReference>
<evidence type="ECO:0000313" key="9">
    <source>
        <dbReference type="RefSeq" id="XP_031568996.1"/>
    </source>
</evidence>
<dbReference type="GO" id="GO:0046872">
    <property type="term" value="F:metal ion binding"/>
    <property type="evidence" value="ECO:0007669"/>
    <property type="project" value="UniProtKB-KW"/>
</dbReference>
<dbReference type="GO" id="GO:0004161">
    <property type="term" value="F:dimethylallyltranstransferase activity"/>
    <property type="evidence" value="ECO:0007669"/>
    <property type="project" value="TreeGrafter"/>
</dbReference>
<dbReference type="GO" id="GO:0045337">
    <property type="term" value="P:farnesyl diphosphate biosynthetic process"/>
    <property type="evidence" value="ECO:0007669"/>
    <property type="project" value="TreeGrafter"/>
</dbReference>
<dbReference type="Gene3D" id="1.10.600.10">
    <property type="entry name" value="Farnesyl Diphosphate Synthase"/>
    <property type="match status" value="1"/>
</dbReference>
<dbReference type="PANTHER" id="PTHR11525">
    <property type="entry name" value="FARNESYL-PYROPHOSPHATE SYNTHETASE"/>
    <property type="match status" value="1"/>
</dbReference>
<dbReference type="CDD" id="cd00685">
    <property type="entry name" value="Trans_IPPS_HT"/>
    <property type="match status" value="1"/>
</dbReference>
<dbReference type="KEGG" id="aten:116303569"/>
<dbReference type="RefSeq" id="XP_031568996.1">
    <property type="nucleotide sequence ID" value="XM_031713136.1"/>
</dbReference>
<keyword evidence="3" id="KW-0479">Metal-binding</keyword>
<reference evidence="9" key="1">
    <citation type="submission" date="2025-08" db="UniProtKB">
        <authorList>
            <consortium name="RefSeq"/>
        </authorList>
    </citation>
    <scope>IDENTIFICATION</scope>
    <source>
        <tissue evidence="9">Tentacle</tissue>
    </source>
</reference>
<comment type="similarity">
    <text evidence="7">Belongs to the FPP/GGPP synthase family.</text>
</comment>
<keyword evidence="4" id="KW-0460">Magnesium</keyword>
<protein>
    <recommendedName>
        <fullName evidence="6">Farnesyl pyrophosphate synthase</fullName>
    </recommendedName>
</protein>
<evidence type="ECO:0000256" key="4">
    <source>
        <dbReference type="ARBA" id="ARBA00022842"/>
    </source>
</evidence>
<dbReference type="GO" id="GO:0004337">
    <property type="term" value="F:(2E,6E)-farnesyl diphosphate synthase activity"/>
    <property type="evidence" value="ECO:0007669"/>
    <property type="project" value="TreeGrafter"/>
</dbReference>
<evidence type="ECO:0000313" key="8">
    <source>
        <dbReference type="Proteomes" id="UP000515163"/>
    </source>
</evidence>
<dbReference type="InterPro" id="IPR008949">
    <property type="entry name" value="Isoprenoid_synthase_dom_sf"/>
</dbReference>
<sequence>MSDLDRPAKCMKPMENDVERFDKAFPELVNDLMKESDFQDLKIREAVIRVKEVLEYNVPGGKRNRGLSVIGSLRHIISEDKITEEQINIAMLLGWCVEWFQAFFLMADDIMDQSLMRRGKTCWYKKPEVGYKAINDCIMIEQTVFILLKKHIRHQSYYIDIVELFHEIAYLTSLGQSLDLTTTPGKNFENFTLDRYKVIVKYKTAFYSFYLPVALAMYMAGITDKETHENAKAILLEMGEFFQVQDDFLDAFGDPIVMGKVGTDIEENKCTWLVVKALERINSQQMDIIKENYGINSVQASSKIKDLYHTLNLKQVFHEYEEQSYQRILDLISKKSSQLPKAIFLEFVKKIYKRNK</sequence>
<gene>
    <name evidence="9" type="primary">LOC116303569</name>
</gene>
<name>A0A6P8IPL8_ACTTE</name>
<evidence type="ECO:0000256" key="5">
    <source>
        <dbReference type="ARBA" id="ARBA00033740"/>
    </source>
</evidence>
<dbReference type="GO" id="GO:0042811">
    <property type="term" value="P:pheromone biosynthetic process"/>
    <property type="evidence" value="ECO:0007669"/>
    <property type="project" value="UniProtKB-ARBA"/>
</dbReference>
<dbReference type="SUPFAM" id="SSF48576">
    <property type="entry name" value="Terpenoid synthases"/>
    <property type="match status" value="1"/>
</dbReference>
<organism evidence="8 9">
    <name type="scientific">Actinia tenebrosa</name>
    <name type="common">Australian red waratah sea anemone</name>
    <dbReference type="NCBI Taxonomy" id="6105"/>
    <lineage>
        <taxon>Eukaryota</taxon>
        <taxon>Metazoa</taxon>
        <taxon>Cnidaria</taxon>
        <taxon>Anthozoa</taxon>
        <taxon>Hexacorallia</taxon>
        <taxon>Actiniaria</taxon>
        <taxon>Actiniidae</taxon>
        <taxon>Actinia</taxon>
    </lineage>
</organism>
<evidence type="ECO:0000256" key="1">
    <source>
        <dbReference type="ARBA" id="ARBA00001946"/>
    </source>
</evidence>
<dbReference type="InterPro" id="IPR000092">
    <property type="entry name" value="Polyprenyl_synt"/>
</dbReference>
<evidence type="ECO:0000256" key="2">
    <source>
        <dbReference type="ARBA" id="ARBA00022679"/>
    </source>
</evidence>
<dbReference type="SFLD" id="SFLDG01017">
    <property type="entry name" value="Polyprenyl_Transferase_Like"/>
    <property type="match status" value="1"/>
</dbReference>
<dbReference type="PANTHER" id="PTHR11525:SF0">
    <property type="entry name" value="FARNESYL PYROPHOSPHATE SYNTHASE"/>
    <property type="match status" value="1"/>
</dbReference>
<evidence type="ECO:0000256" key="7">
    <source>
        <dbReference type="RuleBase" id="RU004466"/>
    </source>
</evidence>
<dbReference type="GeneID" id="116303569"/>
<dbReference type="InterPro" id="IPR039702">
    <property type="entry name" value="FPS1-like"/>
</dbReference>